<gene>
    <name evidence="4" type="primary">menC</name>
    <name evidence="4" type="ORF">D7Z94_11045</name>
</gene>
<comment type="caution">
    <text evidence="4">The sequence shown here is derived from an EMBL/GenBank/DDBJ whole genome shotgun (WGS) entry which is preliminary data.</text>
</comment>
<dbReference type="Gene3D" id="3.30.390.10">
    <property type="entry name" value="Enolase-like, N-terminal domain"/>
    <property type="match status" value="1"/>
</dbReference>
<dbReference type="EC" id="4.2.1.113" evidence="2"/>
<dbReference type="InterPro" id="IPR013342">
    <property type="entry name" value="Mandelate_racemase_C"/>
</dbReference>
<dbReference type="Gene3D" id="3.20.20.120">
    <property type="entry name" value="Enolase-like C-terminal domain"/>
    <property type="match status" value="1"/>
</dbReference>
<dbReference type="InterPro" id="IPR029017">
    <property type="entry name" value="Enolase-like_N"/>
</dbReference>
<dbReference type="InterPro" id="IPR036849">
    <property type="entry name" value="Enolase-like_C_sf"/>
</dbReference>
<evidence type="ECO:0000259" key="3">
    <source>
        <dbReference type="SMART" id="SM00922"/>
    </source>
</evidence>
<dbReference type="Pfam" id="PF13378">
    <property type="entry name" value="MR_MLE_C"/>
    <property type="match status" value="1"/>
</dbReference>
<evidence type="ECO:0000256" key="1">
    <source>
        <dbReference type="ARBA" id="ARBA00022723"/>
    </source>
</evidence>
<dbReference type="GO" id="GO:0009063">
    <property type="term" value="P:amino acid catabolic process"/>
    <property type="evidence" value="ECO:0007669"/>
    <property type="project" value="InterPro"/>
</dbReference>
<dbReference type="InterPro" id="IPR018110">
    <property type="entry name" value="Mandel_Rmase/mucon_lact_enz_CS"/>
</dbReference>
<feature type="domain" description="Mandelate racemase/muconate lactonizing enzyme C-terminal" evidence="3">
    <location>
        <begin position="128"/>
        <end position="226"/>
    </location>
</feature>
<dbReference type="GO" id="GO:0046872">
    <property type="term" value="F:metal ion binding"/>
    <property type="evidence" value="ECO:0007669"/>
    <property type="project" value="UniProtKB-KW"/>
</dbReference>
<dbReference type="AlphaFoldDB" id="A0A3B0CBI0"/>
<dbReference type="PANTHER" id="PTHR48073:SF2">
    <property type="entry name" value="O-SUCCINYLBENZOATE SYNTHASE"/>
    <property type="match status" value="1"/>
</dbReference>
<dbReference type="SFLD" id="SFLDS00001">
    <property type="entry name" value="Enolase"/>
    <property type="match status" value="1"/>
</dbReference>
<keyword evidence="5" id="KW-1185">Reference proteome</keyword>
<name>A0A3B0CBI0_9FLAO</name>
<protein>
    <recommendedName>
        <fullName evidence="2">o-succinylbenzoate synthase</fullName>
        <ecNumber evidence="2">4.2.1.113</ecNumber>
    </recommendedName>
</protein>
<dbReference type="SFLD" id="SFLDG00180">
    <property type="entry name" value="muconate_cycloisomerase"/>
    <property type="match status" value="1"/>
</dbReference>
<dbReference type="NCBIfam" id="TIGR01927">
    <property type="entry name" value="menC_gam_Gplu"/>
    <property type="match status" value="1"/>
</dbReference>
<sequence length="350" mass="39430">MKARYKKHILNFKRPSGTSRGILTQKETWFLILEENGKLGIGECGLLRGLSMDDVDGYEDKLQWTCDNISLGVQALYGELKAFPSIQFGIEQAFISLRSNDAFELFTSSFTGGKSTIPINGLIWMGDAGFMYEQIQQKLEEGFSCIKTKIGAIDFNKEIELLESIRKRYSKDDIELRVDANGAFEPKQALEKLQALSHYDLHSIEQPIKQGQYSQMKRLCSESPLPIALDEELIGVFELKEKKRLLQTIQPHYLILKPSLIGGVKGSEEWIALANEYDIDWWVTSALESNIGLNAIAQWTFTLNNPMPQGLGTGSLFTNNFDCPLAVKGGQLGYGNDKYWETNLIESLCM</sequence>
<evidence type="ECO:0000256" key="2">
    <source>
        <dbReference type="NCBIfam" id="TIGR01927"/>
    </source>
</evidence>
<dbReference type="SUPFAM" id="SSF51604">
    <property type="entry name" value="Enolase C-terminal domain-like"/>
    <property type="match status" value="1"/>
</dbReference>
<keyword evidence="1" id="KW-0479">Metal-binding</keyword>
<evidence type="ECO:0000313" key="4">
    <source>
        <dbReference type="EMBL" id="RKN81449.1"/>
    </source>
</evidence>
<dbReference type="PANTHER" id="PTHR48073">
    <property type="entry name" value="O-SUCCINYLBENZOATE SYNTHASE-RELATED"/>
    <property type="match status" value="1"/>
</dbReference>
<organism evidence="4 5">
    <name type="scientific">Ulvibacterium marinum</name>
    <dbReference type="NCBI Taxonomy" id="2419782"/>
    <lineage>
        <taxon>Bacteria</taxon>
        <taxon>Pseudomonadati</taxon>
        <taxon>Bacteroidota</taxon>
        <taxon>Flavobacteriia</taxon>
        <taxon>Flavobacteriales</taxon>
        <taxon>Flavobacteriaceae</taxon>
        <taxon>Ulvibacterium</taxon>
    </lineage>
</organism>
<dbReference type="GO" id="GO:0009234">
    <property type="term" value="P:menaquinone biosynthetic process"/>
    <property type="evidence" value="ECO:0007669"/>
    <property type="project" value="UniProtKB-UniRule"/>
</dbReference>
<dbReference type="GO" id="GO:0043748">
    <property type="term" value="F:O-succinylbenzoate synthase activity"/>
    <property type="evidence" value="ECO:0007669"/>
    <property type="project" value="UniProtKB-EC"/>
</dbReference>
<dbReference type="SUPFAM" id="SSF54826">
    <property type="entry name" value="Enolase N-terminal domain-like"/>
    <property type="match status" value="1"/>
</dbReference>
<reference evidence="4 5" key="1">
    <citation type="submission" date="2018-10" db="EMBL/GenBank/DDBJ databases">
        <title>Ulvibacterium marinum gen. nov., sp. nov., a novel marine bacterium of the family Flavobacteriaceae, isolated from a culture of the green alga Ulva prolifera.</title>
        <authorList>
            <person name="Zhang Z."/>
        </authorList>
    </citation>
    <scope>NUCLEOTIDE SEQUENCE [LARGE SCALE GENOMIC DNA]</scope>
    <source>
        <strain evidence="4 5">CCMM003</strain>
    </source>
</reference>
<dbReference type="OrthoDB" id="9766759at2"/>
<dbReference type="SMART" id="SM00922">
    <property type="entry name" value="MR_MLE"/>
    <property type="match status" value="1"/>
</dbReference>
<proteinExistence type="predicted"/>
<dbReference type="PROSITE" id="PS00909">
    <property type="entry name" value="MR_MLE_2"/>
    <property type="match status" value="1"/>
</dbReference>
<dbReference type="SFLD" id="SFLDF00009">
    <property type="entry name" value="o-succinylbenzoate_synthase"/>
    <property type="match status" value="1"/>
</dbReference>
<dbReference type="RefSeq" id="WP_120711606.1">
    <property type="nucleotide sequence ID" value="NZ_RBCJ01000002.1"/>
</dbReference>
<accession>A0A3B0CBI0</accession>
<dbReference type="CDD" id="cd03320">
    <property type="entry name" value="OSBS"/>
    <property type="match status" value="1"/>
</dbReference>
<dbReference type="EMBL" id="RBCJ01000002">
    <property type="protein sequence ID" value="RKN81449.1"/>
    <property type="molecule type" value="Genomic_DNA"/>
</dbReference>
<evidence type="ECO:0000313" key="5">
    <source>
        <dbReference type="Proteomes" id="UP000276603"/>
    </source>
</evidence>
<dbReference type="GO" id="GO:0016854">
    <property type="term" value="F:racemase and epimerase activity"/>
    <property type="evidence" value="ECO:0007669"/>
    <property type="project" value="UniProtKB-ARBA"/>
</dbReference>
<dbReference type="InterPro" id="IPR029065">
    <property type="entry name" value="Enolase_C-like"/>
</dbReference>
<dbReference type="Proteomes" id="UP000276603">
    <property type="component" value="Unassembled WGS sequence"/>
</dbReference>
<keyword evidence="4" id="KW-0456">Lyase</keyword>